<accession>A0A1S6HME3</accession>
<sequence>MSKYIVVDGDQVIFSPTFTPAIAIGGLKTKINGTGHAQISGKSICIDGDEKQVKLQNIKYTSGSFTTPGDCYLTIESLNYDQVANHVFSKKKVIIVGSSFTAKLTVTKPAQMPNPPNTTDPASVYMGSGTFSSTNNFVKAN</sequence>
<dbReference type="OrthoDB" id="5518630at2"/>
<proteinExistence type="predicted"/>
<evidence type="ECO:0000313" key="1">
    <source>
        <dbReference type="EMBL" id="AQS36674.1"/>
    </source>
</evidence>
<dbReference type="AlphaFoldDB" id="A0A1S6HME3"/>
<protein>
    <submittedName>
        <fullName evidence="1">Uncharacterized protein</fullName>
    </submittedName>
</protein>
<organism evidence="1 2">
    <name type="scientific">Shewanella psychrophila</name>
    <dbReference type="NCBI Taxonomy" id="225848"/>
    <lineage>
        <taxon>Bacteria</taxon>
        <taxon>Pseudomonadati</taxon>
        <taxon>Pseudomonadota</taxon>
        <taxon>Gammaproteobacteria</taxon>
        <taxon>Alteromonadales</taxon>
        <taxon>Shewanellaceae</taxon>
        <taxon>Shewanella</taxon>
    </lineage>
</organism>
<name>A0A1S6HME3_9GAMM</name>
<dbReference type="RefSeq" id="WP_077751955.1">
    <property type="nucleotide sequence ID" value="NZ_CP014782.1"/>
</dbReference>
<dbReference type="Pfam" id="PF19267">
    <property type="entry name" value="CIS_spike_tip"/>
    <property type="match status" value="1"/>
</dbReference>
<dbReference type="EMBL" id="CP014782">
    <property type="protein sequence ID" value="AQS36674.1"/>
    <property type="molecule type" value="Genomic_DNA"/>
</dbReference>
<dbReference type="Proteomes" id="UP000189545">
    <property type="component" value="Chromosome"/>
</dbReference>
<reference evidence="1 2" key="1">
    <citation type="submission" date="2016-03" db="EMBL/GenBank/DDBJ databases">
        <title>Complete genome sequence of Shewanella psychrophila WP2, a deep sea bacterium isolated from west Pacific sediment.</title>
        <authorList>
            <person name="Xu G."/>
            <person name="Jian H."/>
        </authorList>
    </citation>
    <scope>NUCLEOTIDE SEQUENCE [LARGE SCALE GENOMIC DNA]</scope>
    <source>
        <strain evidence="1 2">WP2</strain>
    </source>
</reference>
<keyword evidence="2" id="KW-1185">Reference proteome</keyword>
<dbReference type="KEGG" id="spsw:Sps_01508"/>
<evidence type="ECO:0000313" key="2">
    <source>
        <dbReference type="Proteomes" id="UP000189545"/>
    </source>
</evidence>
<gene>
    <name evidence="1" type="ORF">Sps_01508</name>
</gene>
<dbReference type="InterPro" id="IPR045362">
    <property type="entry name" value="CIS_spike_tip"/>
</dbReference>